<dbReference type="PANTHER" id="PTHR48075:SF5">
    <property type="entry name" value="3-HYDROXYBUTYRYL-COA DEHYDROGENASE"/>
    <property type="match status" value="1"/>
</dbReference>
<dbReference type="InterPro" id="IPR022694">
    <property type="entry name" value="3-OHacyl-CoA_DH"/>
</dbReference>
<evidence type="ECO:0000256" key="2">
    <source>
        <dbReference type="ARBA" id="ARBA00009463"/>
    </source>
</evidence>
<evidence type="ECO:0000256" key="1">
    <source>
        <dbReference type="ARBA" id="ARBA00005086"/>
    </source>
</evidence>
<evidence type="ECO:0000256" key="3">
    <source>
        <dbReference type="ARBA" id="ARBA00023002"/>
    </source>
</evidence>
<keyword evidence="7" id="KW-1185">Reference proteome</keyword>
<sequence>MWRWVTVNSRSDTIAVFGAGVMGRSITALALGRGVDVVLVDVSDDILQKARTEIAQQMRHGQFMGAFPDGQAAGTLTTTLSGTDAADAGVVIEAITEDASLKARIMAEISGMLPAGIPVITNTSGIPVAELAKSVRRPEDLAGAHFMNPAYLIEMVEVIRGPQTGDETMAAVRSALERLGKKTVVVRDAPGFVTSRLLHPMINEAVRIVAEGVASVESVDRLMHGCLGHPTGPLRTADLIGLDNLADALRLLAERTGNSTFEPCELLLEKVRRGDLGRKTGRGFYDYGKVLS</sequence>
<evidence type="ECO:0000259" key="5">
    <source>
        <dbReference type="Pfam" id="PF02737"/>
    </source>
</evidence>
<evidence type="ECO:0000313" key="7">
    <source>
        <dbReference type="Proteomes" id="UP001305606"/>
    </source>
</evidence>
<dbReference type="SUPFAM" id="SSF51735">
    <property type="entry name" value="NAD(P)-binding Rossmann-fold domains"/>
    <property type="match status" value="1"/>
</dbReference>
<gene>
    <name evidence="6" type="ORF">PS467_34520</name>
</gene>
<evidence type="ECO:0000313" key="6">
    <source>
        <dbReference type="EMBL" id="WNF01791.1"/>
    </source>
</evidence>
<dbReference type="InterPro" id="IPR006108">
    <property type="entry name" value="3HC_DH_C"/>
</dbReference>
<dbReference type="InterPro" id="IPR013328">
    <property type="entry name" value="6PGD_dom2"/>
</dbReference>
<dbReference type="RefSeq" id="WP_311040046.1">
    <property type="nucleotide sequence ID" value="NZ_CP117522.1"/>
</dbReference>
<protein>
    <submittedName>
        <fullName evidence="6">3-hydroxyacyl-CoA dehydrogenase family protein</fullName>
    </submittedName>
</protein>
<dbReference type="InterPro" id="IPR006176">
    <property type="entry name" value="3-OHacyl-CoA_DH_NAD-bd"/>
</dbReference>
<dbReference type="EMBL" id="CP117522">
    <property type="protein sequence ID" value="WNF01791.1"/>
    <property type="molecule type" value="Genomic_DNA"/>
</dbReference>
<dbReference type="InterPro" id="IPR036291">
    <property type="entry name" value="NAD(P)-bd_dom_sf"/>
</dbReference>
<keyword evidence="3" id="KW-0560">Oxidoreductase</keyword>
<evidence type="ECO:0000259" key="4">
    <source>
        <dbReference type="Pfam" id="PF00725"/>
    </source>
</evidence>
<dbReference type="Pfam" id="PF00725">
    <property type="entry name" value="3HCDH"/>
    <property type="match status" value="1"/>
</dbReference>
<comment type="pathway">
    <text evidence="1">Lipid metabolism; butanoate metabolism.</text>
</comment>
<feature type="domain" description="3-hydroxyacyl-CoA dehydrogenase C-terminal" evidence="4">
    <location>
        <begin position="191"/>
        <end position="287"/>
    </location>
</feature>
<dbReference type="Pfam" id="PF02737">
    <property type="entry name" value="3HCDH_N"/>
    <property type="match status" value="1"/>
</dbReference>
<reference evidence="6 7" key="1">
    <citation type="submission" date="2023-02" db="EMBL/GenBank/DDBJ databases">
        <title>Streptomyces sp. SCA4-21 with antifungal activity against Fusarium oxysporum f. sp. cubense, Streptomyces sp. SCA2-17 with antifungal activity against Fusarium oxysporum f. sp. cubense.</title>
        <authorList>
            <person name="Qi D."/>
        </authorList>
    </citation>
    <scope>NUCLEOTIDE SEQUENCE [LARGE SCALE GENOMIC DNA]</scope>
    <source>
        <strain evidence="6 7">SCA4-21</strain>
    </source>
</reference>
<feature type="domain" description="3-hydroxyacyl-CoA dehydrogenase NAD binding" evidence="5">
    <location>
        <begin position="13"/>
        <end position="188"/>
    </location>
</feature>
<proteinExistence type="inferred from homology"/>
<dbReference type="Gene3D" id="3.40.50.720">
    <property type="entry name" value="NAD(P)-binding Rossmann-like Domain"/>
    <property type="match status" value="1"/>
</dbReference>
<dbReference type="SUPFAM" id="SSF48179">
    <property type="entry name" value="6-phosphogluconate dehydrogenase C-terminal domain-like"/>
    <property type="match status" value="1"/>
</dbReference>
<dbReference type="Gene3D" id="1.10.1040.10">
    <property type="entry name" value="N-(1-d-carboxylethyl)-l-norvaline Dehydrogenase, domain 2"/>
    <property type="match status" value="1"/>
</dbReference>
<dbReference type="Proteomes" id="UP001305606">
    <property type="component" value="Chromosome"/>
</dbReference>
<dbReference type="PIRSF" id="PIRSF000105">
    <property type="entry name" value="HCDH"/>
    <property type="match status" value="1"/>
</dbReference>
<accession>A0ABY9VCU9</accession>
<organism evidence="6 7">
    <name type="scientific">Streptomyces luomodiensis</name>
    <dbReference type="NCBI Taxonomy" id="3026192"/>
    <lineage>
        <taxon>Bacteria</taxon>
        <taxon>Bacillati</taxon>
        <taxon>Actinomycetota</taxon>
        <taxon>Actinomycetes</taxon>
        <taxon>Kitasatosporales</taxon>
        <taxon>Streptomycetaceae</taxon>
        <taxon>Streptomyces</taxon>
    </lineage>
</organism>
<dbReference type="InterPro" id="IPR008927">
    <property type="entry name" value="6-PGluconate_DH-like_C_sf"/>
</dbReference>
<comment type="similarity">
    <text evidence="2">Belongs to the 3-hydroxyacyl-CoA dehydrogenase family.</text>
</comment>
<dbReference type="PANTHER" id="PTHR48075">
    <property type="entry name" value="3-HYDROXYACYL-COA DEHYDROGENASE FAMILY PROTEIN"/>
    <property type="match status" value="1"/>
</dbReference>
<name>A0ABY9VCU9_9ACTN</name>